<keyword evidence="7" id="KW-0805">Transcription regulation</keyword>
<evidence type="ECO:0000313" key="12">
    <source>
        <dbReference type="EMBL" id="KAH0464163.1"/>
    </source>
</evidence>
<feature type="region of interest" description="Disordered" evidence="10">
    <location>
        <begin position="1"/>
        <end position="33"/>
    </location>
</feature>
<evidence type="ECO:0000256" key="3">
    <source>
        <dbReference type="ARBA" id="ARBA00022490"/>
    </source>
</evidence>
<keyword evidence="4" id="KW-1017">Isopeptide bond</keyword>
<accession>A0AAV7H9M0</accession>
<dbReference type="PANTHER" id="PTHR31169:SF23">
    <property type="entry name" value="OS03G0572250 PROTEIN"/>
    <property type="match status" value="1"/>
</dbReference>
<dbReference type="Proteomes" id="UP000775213">
    <property type="component" value="Unassembled WGS sequence"/>
</dbReference>
<keyword evidence="9" id="KW-0539">Nucleus</keyword>
<feature type="compositionally biased region" description="Acidic residues" evidence="10">
    <location>
        <begin position="308"/>
        <end position="318"/>
    </location>
</feature>
<evidence type="ECO:0000256" key="5">
    <source>
        <dbReference type="ARBA" id="ARBA00022553"/>
    </source>
</evidence>
<evidence type="ECO:0000256" key="8">
    <source>
        <dbReference type="ARBA" id="ARBA00023163"/>
    </source>
</evidence>
<evidence type="ECO:0000259" key="11">
    <source>
        <dbReference type="Pfam" id="PF10497"/>
    </source>
</evidence>
<evidence type="ECO:0000256" key="2">
    <source>
        <dbReference type="ARBA" id="ARBA00004496"/>
    </source>
</evidence>
<evidence type="ECO:0000256" key="6">
    <source>
        <dbReference type="ARBA" id="ARBA00022843"/>
    </source>
</evidence>
<keyword evidence="3" id="KW-0963">Cytoplasm</keyword>
<keyword evidence="6" id="KW-0832">Ubl conjugation</keyword>
<gene>
    <name evidence="12" type="ORF">IEQ34_006949</name>
</gene>
<dbReference type="PANTHER" id="PTHR31169">
    <property type="entry name" value="OS05G0300700 PROTEIN"/>
    <property type="match status" value="1"/>
</dbReference>
<evidence type="ECO:0000256" key="1">
    <source>
        <dbReference type="ARBA" id="ARBA00004123"/>
    </source>
</evidence>
<protein>
    <recommendedName>
        <fullName evidence="11">Zinc-finger domain-containing protein</fullName>
    </recommendedName>
</protein>
<evidence type="ECO:0000256" key="10">
    <source>
        <dbReference type="SAM" id="MobiDB-lite"/>
    </source>
</evidence>
<reference evidence="12 13" key="1">
    <citation type="journal article" date="2021" name="Hortic Res">
        <title>Chromosome-scale assembly of the Dendrobium chrysotoxum genome enhances the understanding of orchid evolution.</title>
        <authorList>
            <person name="Zhang Y."/>
            <person name="Zhang G.Q."/>
            <person name="Zhang D."/>
            <person name="Liu X.D."/>
            <person name="Xu X.Y."/>
            <person name="Sun W.H."/>
            <person name="Yu X."/>
            <person name="Zhu X."/>
            <person name="Wang Z.W."/>
            <person name="Zhao X."/>
            <person name="Zhong W.Y."/>
            <person name="Chen H."/>
            <person name="Yin W.L."/>
            <person name="Huang T."/>
            <person name="Niu S.C."/>
            <person name="Liu Z.J."/>
        </authorList>
    </citation>
    <scope>NUCLEOTIDE SEQUENCE [LARGE SCALE GENOMIC DNA]</scope>
    <source>
        <strain evidence="12">Lindl</strain>
    </source>
</reference>
<evidence type="ECO:0000256" key="9">
    <source>
        <dbReference type="ARBA" id="ARBA00023242"/>
    </source>
</evidence>
<keyword evidence="5" id="KW-0597">Phosphoprotein</keyword>
<dbReference type="GO" id="GO:0005634">
    <property type="term" value="C:nucleus"/>
    <property type="evidence" value="ECO:0007669"/>
    <property type="project" value="UniProtKB-SubCell"/>
</dbReference>
<evidence type="ECO:0000256" key="7">
    <source>
        <dbReference type="ARBA" id="ARBA00023015"/>
    </source>
</evidence>
<sequence>MLPSRKRSLPAQIVAEGGGDATTSVYEKSRSERIKENMERMKKLGILDLSLNLKSEFCRSSKLKSARIPRAGKPSAPSTAPLPRRSSRTRSPSAPSRAPSLRRSSRLQNVAPVCYNESEVERKKDPLVDDRSDWIEGHKEEVYTEEHEKLLGSCEMSWTLFVDGYDKSGKRIYDQVKGKTCHQCRQKTLGHHTSCIKCNLVQGQFCGDCLYMRYGENVLEVLNNPSWICPVCRGICNCSFCRIKNGWAPTGPLYKKVRNLEYKSVAHYLILTRRDNSANNKSIEPNSPTKSSQSSIDADLAGKPETSAMDEDELEQTDENSNKSIEPIDALCESDDQIVISNAGELKEATEVLKPVLSAAS</sequence>
<keyword evidence="13" id="KW-1185">Reference proteome</keyword>
<organism evidence="12 13">
    <name type="scientific">Dendrobium chrysotoxum</name>
    <name type="common">Orchid</name>
    <dbReference type="NCBI Taxonomy" id="161865"/>
    <lineage>
        <taxon>Eukaryota</taxon>
        <taxon>Viridiplantae</taxon>
        <taxon>Streptophyta</taxon>
        <taxon>Embryophyta</taxon>
        <taxon>Tracheophyta</taxon>
        <taxon>Spermatophyta</taxon>
        <taxon>Magnoliopsida</taxon>
        <taxon>Liliopsida</taxon>
        <taxon>Asparagales</taxon>
        <taxon>Orchidaceae</taxon>
        <taxon>Epidendroideae</taxon>
        <taxon>Malaxideae</taxon>
        <taxon>Dendrobiinae</taxon>
        <taxon>Dendrobium</taxon>
    </lineage>
</organism>
<dbReference type="Pfam" id="PF10497">
    <property type="entry name" value="zf-4CXXC_R1"/>
    <property type="match status" value="1"/>
</dbReference>
<feature type="compositionally biased region" description="Low complexity" evidence="10">
    <location>
        <begin position="74"/>
        <end position="102"/>
    </location>
</feature>
<dbReference type="InterPro" id="IPR040221">
    <property type="entry name" value="CDCA7/CDA7L"/>
</dbReference>
<dbReference type="InterPro" id="IPR018866">
    <property type="entry name" value="Znf-4CXXC_R1"/>
</dbReference>
<dbReference type="EMBL" id="JAGFBR010000007">
    <property type="protein sequence ID" value="KAH0464163.1"/>
    <property type="molecule type" value="Genomic_DNA"/>
</dbReference>
<feature type="region of interest" description="Disordered" evidence="10">
    <location>
        <begin position="279"/>
        <end position="327"/>
    </location>
</feature>
<name>A0AAV7H9M0_DENCH</name>
<comment type="caution">
    <text evidence="12">The sequence shown here is derived from an EMBL/GenBank/DDBJ whole genome shotgun (WGS) entry which is preliminary data.</text>
</comment>
<dbReference type="GO" id="GO:0005737">
    <property type="term" value="C:cytoplasm"/>
    <property type="evidence" value="ECO:0007669"/>
    <property type="project" value="UniProtKB-SubCell"/>
</dbReference>
<feature type="compositionally biased region" description="Polar residues" evidence="10">
    <location>
        <begin position="279"/>
        <end position="296"/>
    </location>
</feature>
<dbReference type="AlphaFoldDB" id="A0AAV7H9M0"/>
<comment type="subcellular location">
    <subcellularLocation>
        <location evidence="2">Cytoplasm</location>
    </subcellularLocation>
    <subcellularLocation>
        <location evidence="1">Nucleus</location>
    </subcellularLocation>
</comment>
<evidence type="ECO:0000256" key="4">
    <source>
        <dbReference type="ARBA" id="ARBA00022499"/>
    </source>
</evidence>
<dbReference type="GO" id="GO:0006355">
    <property type="term" value="P:regulation of DNA-templated transcription"/>
    <property type="evidence" value="ECO:0007669"/>
    <property type="project" value="InterPro"/>
</dbReference>
<evidence type="ECO:0000313" key="13">
    <source>
        <dbReference type="Proteomes" id="UP000775213"/>
    </source>
</evidence>
<feature type="region of interest" description="Disordered" evidence="10">
    <location>
        <begin position="64"/>
        <end position="105"/>
    </location>
</feature>
<feature type="domain" description="Zinc-finger" evidence="11">
    <location>
        <begin position="173"/>
        <end position="269"/>
    </location>
</feature>
<proteinExistence type="predicted"/>
<keyword evidence="8" id="KW-0804">Transcription</keyword>